<evidence type="ECO:0000313" key="2">
    <source>
        <dbReference type="EMBL" id="KRM90465.1"/>
    </source>
</evidence>
<sequence length="249" mass="28174">MESDTMDKKLKIPTVFIHGYAGGFWSFFRMIHWMKKNLFISNKVVVTIARNGDVKFSGLPILNNSGIQIIFKNGKQMVEEQGIFLEKVFSDLKSIYHINELNVIAHSMGAVSAMYLLTNLKNEKIPKVKKLIMLGAPFADVEPGIDGDEVENIELTNEGAPLNQTTRYALLKEGSKNLDDDIEILNIIGDTDFGFSDGKVSISSAKALEYLVKGVGHYHEKIIMHRWATHRRLHENNSIFKKISNFLMK</sequence>
<evidence type="ECO:0008006" key="4">
    <source>
        <dbReference type="Google" id="ProtNLM"/>
    </source>
</evidence>
<dbReference type="Proteomes" id="UP000051131">
    <property type="component" value="Unassembled WGS sequence"/>
</dbReference>
<dbReference type="SUPFAM" id="SSF53474">
    <property type="entry name" value="alpha/beta-Hydrolases"/>
    <property type="match status" value="1"/>
</dbReference>
<organism evidence="2 3">
    <name type="scientific">Liquorilactobacillus cacaonum DSM 21116</name>
    <dbReference type="NCBI Taxonomy" id="1423729"/>
    <lineage>
        <taxon>Bacteria</taxon>
        <taxon>Bacillati</taxon>
        <taxon>Bacillota</taxon>
        <taxon>Bacilli</taxon>
        <taxon>Lactobacillales</taxon>
        <taxon>Lactobacillaceae</taxon>
        <taxon>Liquorilactobacillus</taxon>
    </lineage>
</organism>
<reference evidence="2 3" key="1">
    <citation type="journal article" date="2015" name="Genome Announc.">
        <title>Expanding the biotechnology potential of lactobacilli through comparative genomics of 213 strains and associated genera.</title>
        <authorList>
            <person name="Sun Z."/>
            <person name="Harris H.M."/>
            <person name="McCann A."/>
            <person name="Guo C."/>
            <person name="Argimon S."/>
            <person name="Zhang W."/>
            <person name="Yang X."/>
            <person name="Jeffery I.B."/>
            <person name="Cooney J.C."/>
            <person name="Kagawa T.F."/>
            <person name="Liu W."/>
            <person name="Song Y."/>
            <person name="Salvetti E."/>
            <person name="Wrobel A."/>
            <person name="Rasinkangas P."/>
            <person name="Parkhill J."/>
            <person name="Rea M.C."/>
            <person name="O'Sullivan O."/>
            <person name="Ritari J."/>
            <person name="Douillard F.P."/>
            <person name="Paul Ross R."/>
            <person name="Yang R."/>
            <person name="Briner A.E."/>
            <person name="Felis G.E."/>
            <person name="de Vos W.M."/>
            <person name="Barrangou R."/>
            <person name="Klaenhammer T.R."/>
            <person name="Caufield P.W."/>
            <person name="Cui Y."/>
            <person name="Zhang H."/>
            <person name="O'Toole P.W."/>
        </authorList>
    </citation>
    <scope>NUCLEOTIDE SEQUENCE [LARGE SCALE GENOMIC DNA]</scope>
    <source>
        <strain evidence="2 3">DSM 21116</strain>
    </source>
</reference>
<protein>
    <recommendedName>
        <fullName evidence="4">Alpha/beta hydrolase</fullName>
    </recommendedName>
</protein>
<name>A0A0R2CFJ7_9LACO</name>
<keyword evidence="1" id="KW-0812">Transmembrane</keyword>
<gene>
    <name evidence="2" type="ORF">FC80_GL001369</name>
</gene>
<dbReference type="InterPro" id="IPR029058">
    <property type="entry name" value="AB_hydrolase_fold"/>
</dbReference>
<proteinExistence type="predicted"/>
<dbReference type="STRING" id="1423729.FC80_GL001369"/>
<accession>A0A0R2CFJ7</accession>
<dbReference type="EMBL" id="AYZE01000015">
    <property type="protein sequence ID" value="KRM90465.1"/>
    <property type="molecule type" value="Genomic_DNA"/>
</dbReference>
<keyword evidence="1" id="KW-1133">Transmembrane helix</keyword>
<comment type="caution">
    <text evidence="2">The sequence shown here is derived from an EMBL/GenBank/DDBJ whole genome shotgun (WGS) entry which is preliminary data.</text>
</comment>
<keyword evidence="1" id="KW-0472">Membrane</keyword>
<evidence type="ECO:0000313" key="3">
    <source>
        <dbReference type="Proteomes" id="UP000051131"/>
    </source>
</evidence>
<dbReference type="Gene3D" id="3.40.50.1820">
    <property type="entry name" value="alpha/beta hydrolase"/>
    <property type="match status" value="1"/>
</dbReference>
<keyword evidence="3" id="KW-1185">Reference proteome</keyword>
<dbReference type="InterPro" id="IPR010315">
    <property type="entry name" value="DUF915_hydro-like"/>
</dbReference>
<evidence type="ECO:0000256" key="1">
    <source>
        <dbReference type="SAM" id="Phobius"/>
    </source>
</evidence>
<feature type="transmembrane region" description="Helical" evidence="1">
    <location>
        <begin position="12"/>
        <end position="31"/>
    </location>
</feature>
<dbReference type="Pfam" id="PF06028">
    <property type="entry name" value="DUF915"/>
    <property type="match status" value="1"/>
</dbReference>
<dbReference type="PATRIC" id="fig|1423729.3.peg.1390"/>
<dbReference type="AlphaFoldDB" id="A0A0R2CFJ7"/>